<dbReference type="PANTHER" id="PTHR16453:SF9">
    <property type="entry name" value="GATOR COMPLEX PROTEIN MIOS"/>
    <property type="match status" value="1"/>
</dbReference>
<dbReference type="Pfam" id="PF21720">
    <property type="entry name" value="MIOS_WD40"/>
    <property type="match status" value="1"/>
</dbReference>
<evidence type="ECO:0000259" key="2">
    <source>
        <dbReference type="Pfam" id="PF21719"/>
    </source>
</evidence>
<dbReference type="Gene3D" id="2.130.10.10">
    <property type="entry name" value="YVTN repeat-like/Quinoprotein amine dehydrogenase"/>
    <property type="match status" value="2"/>
</dbReference>
<gene>
    <name evidence="3" type="ORF">FISHEDRAFT_32898</name>
</gene>
<dbReference type="Proteomes" id="UP000054144">
    <property type="component" value="Unassembled WGS sequence"/>
</dbReference>
<evidence type="ECO:0000256" key="1">
    <source>
        <dbReference type="SAM" id="MobiDB-lite"/>
    </source>
</evidence>
<dbReference type="PANTHER" id="PTHR16453">
    <property type="entry name" value="WD40 DOMAIN-CONTAINING PROTEIN MIO FAMILY MEMBER"/>
    <property type="match status" value="1"/>
</dbReference>
<sequence>MVHQTASQSERRLLWNPRQNSTFAVGSGTQITLYECSSQYPQIKHITSQHDLQYMKCFAWSPDPLIPDLFAVGLSTGRVNLVRLEASKQAHSDNVLSSGPHVALPVKPQRSCNALAFSYLNPNYLAVGLDKVRGDNSLVIWDIHTSTSTVSLTPPTAAADSSVSRPSTSRDTLPVIARTDVGTRTDSRILQQHASAEAITALSFLPDSAHLLLAGAAFRWLRLYDLRVTTGSSSIANVGAKVQGIATDPFDPHRVITHGDGVVTVWDLRKSLRSLLSFGEKHAMGDGATTQLNPAYVDIEMCRTRRGVVATLERDSHYVRFWDILEAHSDNGPVLHESALAGPNSRRSWATNLSWGVAQMHSNSEPTPAVDQFDRPLILADTHRSKIFSRPLSSFAVVPSEERATTCKTMVVNHAGEIELYTMYDTPQQIAWSNHGDLVYGDGHSYHFLYGSGTNRDEHKTNGTSDDEGLRGDGAPRQANLAATRPTRRARSALRKYPAEAEAEPQSRNSEDDRVISANPDKSRRVRASAVDSIIKDDICIVMKRRCQQGYGLGSFAHNADVTRKVDYTETSPTEYVAHPLEDLWTWMKNSHNLFGVPNPRVHGYDFTFRGLLSIWESFEPTVPHSDVNNNLLEPMAGQLGRRTLSPADDLHGDFEAALEALVARRPVWASWSPSFQTNKLLHRQLALTLCDWTLQGEDLLVQADKWEHEGKQSRAACWLVFTGHRKEATDMLLRSDDEAHHMMSGTLAALSQHFHSSGSAKLSSELLRHCERLIIRLRDPYFRVLLTYLSSRDWLEVLDEELLPFSERLAIAFQFLDDNAVSTYLQHIAGTGNIDALAVTGLSSLGMDLLQNYVDRTGDVQTAAVLGSYVDRWRVSDPRIARWIDTYRELLDSMQLYHHRVGFDIDRGRQRALYSADLPPAADLPPRQIIVRCNYCNKDLSTDVKTHNKVNSTYQCAS</sequence>
<organism evidence="3 4">
    <name type="scientific">Fistulina hepatica ATCC 64428</name>
    <dbReference type="NCBI Taxonomy" id="1128425"/>
    <lineage>
        <taxon>Eukaryota</taxon>
        <taxon>Fungi</taxon>
        <taxon>Dikarya</taxon>
        <taxon>Basidiomycota</taxon>
        <taxon>Agaricomycotina</taxon>
        <taxon>Agaricomycetes</taxon>
        <taxon>Agaricomycetidae</taxon>
        <taxon>Agaricales</taxon>
        <taxon>Fistulinaceae</taxon>
        <taxon>Fistulina</taxon>
    </lineage>
</organism>
<protein>
    <recommendedName>
        <fullName evidence="2">MIOS-like alpha-solenoid domain-containing protein</fullName>
    </recommendedName>
</protein>
<dbReference type="EMBL" id="KN881603">
    <property type="protein sequence ID" value="KIY53615.1"/>
    <property type="molecule type" value="Genomic_DNA"/>
</dbReference>
<feature type="compositionally biased region" description="Polar residues" evidence="1">
    <location>
        <begin position="161"/>
        <end position="170"/>
    </location>
</feature>
<dbReference type="InterPro" id="IPR036322">
    <property type="entry name" value="WD40_repeat_dom_sf"/>
</dbReference>
<accession>A0A0D7AP27</accession>
<evidence type="ECO:0000313" key="3">
    <source>
        <dbReference type="EMBL" id="KIY53615.1"/>
    </source>
</evidence>
<feature type="domain" description="MIOS-like alpha-solenoid" evidence="2">
    <location>
        <begin position="543"/>
        <end position="816"/>
    </location>
</feature>
<dbReference type="Pfam" id="PF21719">
    <property type="entry name" value="MIOS_a-sol"/>
    <property type="match status" value="1"/>
</dbReference>
<proteinExistence type="predicted"/>
<dbReference type="OrthoDB" id="341486at2759"/>
<keyword evidence="4" id="KW-1185">Reference proteome</keyword>
<dbReference type="InterPro" id="IPR037593">
    <property type="entry name" value="MIOS/Sea4"/>
</dbReference>
<reference evidence="3 4" key="1">
    <citation type="journal article" date="2015" name="Fungal Genet. Biol.">
        <title>Evolution of novel wood decay mechanisms in Agaricales revealed by the genome sequences of Fistulina hepatica and Cylindrobasidium torrendii.</title>
        <authorList>
            <person name="Floudas D."/>
            <person name="Held B.W."/>
            <person name="Riley R."/>
            <person name="Nagy L.G."/>
            <person name="Koehler G."/>
            <person name="Ransdell A.S."/>
            <person name="Younus H."/>
            <person name="Chow J."/>
            <person name="Chiniquy J."/>
            <person name="Lipzen A."/>
            <person name="Tritt A."/>
            <person name="Sun H."/>
            <person name="Haridas S."/>
            <person name="LaButti K."/>
            <person name="Ohm R.A."/>
            <person name="Kues U."/>
            <person name="Blanchette R.A."/>
            <person name="Grigoriev I.V."/>
            <person name="Minto R.E."/>
            <person name="Hibbett D.S."/>
        </authorList>
    </citation>
    <scope>NUCLEOTIDE SEQUENCE [LARGE SCALE GENOMIC DNA]</scope>
    <source>
        <strain evidence="3 4">ATCC 64428</strain>
    </source>
</reference>
<evidence type="ECO:0000313" key="4">
    <source>
        <dbReference type="Proteomes" id="UP000054144"/>
    </source>
</evidence>
<dbReference type="SUPFAM" id="SSF50978">
    <property type="entry name" value="WD40 repeat-like"/>
    <property type="match status" value="1"/>
</dbReference>
<dbReference type="GO" id="GO:0005737">
    <property type="term" value="C:cytoplasm"/>
    <property type="evidence" value="ECO:0007669"/>
    <property type="project" value="TreeGrafter"/>
</dbReference>
<dbReference type="InterPro" id="IPR015943">
    <property type="entry name" value="WD40/YVTN_repeat-like_dom_sf"/>
</dbReference>
<feature type="region of interest" description="Disordered" evidence="1">
    <location>
        <begin position="453"/>
        <end position="523"/>
    </location>
</feature>
<name>A0A0D7AP27_9AGAR</name>
<dbReference type="GO" id="GO:1904263">
    <property type="term" value="P:positive regulation of TORC1 signaling"/>
    <property type="evidence" value="ECO:0007669"/>
    <property type="project" value="TreeGrafter"/>
</dbReference>
<feature type="region of interest" description="Disordered" evidence="1">
    <location>
        <begin position="151"/>
        <end position="170"/>
    </location>
</feature>
<dbReference type="AlphaFoldDB" id="A0A0D7AP27"/>
<dbReference type="InterPro" id="IPR049092">
    <property type="entry name" value="MIOS_a-sol"/>
</dbReference>